<dbReference type="AlphaFoldDB" id="F0ZY99"/>
<feature type="compositionally biased region" description="Low complexity" evidence="1">
    <location>
        <begin position="39"/>
        <end position="53"/>
    </location>
</feature>
<proteinExistence type="predicted"/>
<dbReference type="RefSeq" id="XP_003292393.1">
    <property type="nucleotide sequence ID" value="XM_003292345.2"/>
</dbReference>
<gene>
    <name evidence="2" type="ORF">DICPUDRAFT_157107</name>
</gene>
<evidence type="ECO:0000313" key="2">
    <source>
        <dbReference type="EMBL" id="EGC31067.1"/>
    </source>
</evidence>
<keyword evidence="3" id="KW-1185">Reference proteome</keyword>
<feature type="non-terminal residue" evidence="2">
    <location>
        <position position="1"/>
    </location>
</feature>
<protein>
    <submittedName>
        <fullName evidence="2">Uncharacterized protein</fullName>
    </submittedName>
</protein>
<evidence type="ECO:0000256" key="1">
    <source>
        <dbReference type="SAM" id="MobiDB-lite"/>
    </source>
</evidence>
<dbReference type="KEGG" id="dpp:DICPUDRAFT_157107"/>
<feature type="region of interest" description="Disordered" evidence="1">
    <location>
        <begin position="12"/>
        <end position="61"/>
    </location>
</feature>
<dbReference type="GeneID" id="10508128"/>
<dbReference type="Proteomes" id="UP000001064">
    <property type="component" value="Unassembled WGS sequence"/>
</dbReference>
<accession>F0ZY99</accession>
<organism evidence="2 3">
    <name type="scientific">Dictyostelium purpureum</name>
    <name type="common">Slime mold</name>
    <dbReference type="NCBI Taxonomy" id="5786"/>
    <lineage>
        <taxon>Eukaryota</taxon>
        <taxon>Amoebozoa</taxon>
        <taxon>Evosea</taxon>
        <taxon>Eumycetozoa</taxon>
        <taxon>Dictyostelia</taxon>
        <taxon>Dictyosteliales</taxon>
        <taxon>Dictyosteliaceae</taxon>
        <taxon>Dictyostelium</taxon>
    </lineage>
</organism>
<name>F0ZY99_DICPU</name>
<feature type="compositionally biased region" description="Acidic residues" evidence="1">
    <location>
        <begin position="23"/>
        <end position="38"/>
    </location>
</feature>
<dbReference type="VEuPathDB" id="AmoebaDB:DICPUDRAFT_157107"/>
<evidence type="ECO:0000313" key="3">
    <source>
        <dbReference type="Proteomes" id="UP000001064"/>
    </source>
</evidence>
<reference evidence="3" key="1">
    <citation type="journal article" date="2011" name="Genome Biol.">
        <title>Comparative genomics of the social amoebae Dictyostelium discoideum and Dictyostelium purpureum.</title>
        <authorList>
            <consortium name="US DOE Joint Genome Institute (JGI-PGF)"/>
            <person name="Sucgang R."/>
            <person name="Kuo A."/>
            <person name="Tian X."/>
            <person name="Salerno W."/>
            <person name="Parikh A."/>
            <person name="Feasley C.L."/>
            <person name="Dalin E."/>
            <person name="Tu H."/>
            <person name="Huang E."/>
            <person name="Barry K."/>
            <person name="Lindquist E."/>
            <person name="Shapiro H."/>
            <person name="Bruce D."/>
            <person name="Schmutz J."/>
            <person name="Salamov A."/>
            <person name="Fey P."/>
            <person name="Gaudet P."/>
            <person name="Anjard C."/>
            <person name="Babu M.M."/>
            <person name="Basu S."/>
            <person name="Bushmanova Y."/>
            <person name="van der Wel H."/>
            <person name="Katoh-Kurasawa M."/>
            <person name="Dinh C."/>
            <person name="Coutinho P.M."/>
            <person name="Saito T."/>
            <person name="Elias M."/>
            <person name="Schaap P."/>
            <person name="Kay R.R."/>
            <person name="Henrissat B."/>
            <person name="Eichinger L."/>
            <person name="Rivero F."/>
            <person name="Putnam N.H."/>
            <person name="West C.M."/>
            <person name="Loomis W.F."/>
            <person name="Chisholm R.L."/>
            <person name="Shaulsky G."/>
            <person name="Strassmann J.E."/>
            <person name="Queller D.C."/>
            <person name="Kuspa A."/>
            <person name="Grigoriev I.V."/>
        </authorList>
    </citation>
    <scope>NUCLEOTIDE SEQUENCE [LARGE SCALE GENOMIC DNA]</scope>
    <source>
        <strain evidence="3">QSDP1</strain>
    </source>
</reference>
<dbReference type="EMBL" id="GL871279">
    <property type="protein sequence ID" value="EGC31067.1"/>
    <property type="molecule type" value="Genomic_DNA"/>
</dbReference>
<sequence length="144" mass="16751">SLDYLKKIKKTLIPGDDSSSTSDQDDSEDEENEEDEPDGASQSKKSLQFKKQSNPMQNYNKKLTAELQEEAQKQILDFKLLQHYQTECSQQIFSLQNELSLLDFEYKNKRQSIQNQIIQSYNTLQMVNTNLNNYLNPILPPNNK</sequence>
<dbReference type="InParanoid" id="F0ZY99"/>